<dbReference type="PANTHER" id="PTHR30097:SF4">
    <property type="entry name" value="SLR6042 PROTEIN"/>
    <property type="match status" value="1"/>
</dbReference>
<evidence type="ECO:0000259" key="3">
    <source>
        <dbReference type="Pfam" id="PF25954"/>
    </source>
</evidence>
<evidence type="ECO:0000256" key="1">
    <source>
        <dbReference type="ARBA" id="ARBA00009477"/>
    </source>
</evidence>
<dbReference type="EMBL" id="JBHSDC010000022">
    <property type="protein sequence ID" value="MFC4232397.1"/>
    <property type="molecule type" value="Genomic_DNA"/>
</dbReference>
<dbReference type="Gene3D" id="1.20.1600.10">
    <property type="entry name" value="Outer membrane efflux proteins (OEP)"/>
    <property type="match status" value="1"/>
</dbReference>
<feature type="domain" description="CusB-like beta-barrel" evidence="3">
    <location>
        <begin position="220"/>
        <end position="295"/>
    </location>
</feature>
<evidence type="ECO:0000313" key="5">
    <source>
        <dbReference type="EMBL" id="MFC4232397.1"/>
    </source>
</evidence>
<dbReference type="RefSeq" id="WP_379014233.1">
    <property type="nucleotide sequence ID" value="NZ_JBHSDC010000022.1"/>
</dbReference>
<dbReference type="Gene3D" id="2.40.30.170">
    <property type="match status" value="1"/>
</dbReference>
<dbReference type="NCBIfam" id="TIGR01730">
    <property type="entry name" value="RND_mfp"/>
    <property type="match status" value="1"/>
</dbReference>
<dbReference type="SUPFAM" id="SSF111369">
    <property type="entry name" value="HlyD-like secretion proteins"/>
    <property type="match status" value="1"/>
</dbReference>
<evidence type="ECO:0000256" key="2">
    <source>
        <dbReference type="ARBA" id="ARBA00022448"/>
    </source>
</evidence>
<gene>
    <name evidence="5" type="ORF">ACFOW1_10875</name>
</gene>
<dbReference type="InterPro" id="IPR058647">
    <property type="entry name" value="BSH_CzcB-like"/>
</dbReference>
<dbReference type="InterPro" id="IPR006143">
    <property type="entry name" value="RND_pump_MFP"/>
</dbReference>
<accession>A0ABV8PWH1</accession>
<reference evidence="6" key="1">
    <citation type="journal article" date="2019" name="Int. J. Syst. Evol. Microbiol.">
        <title>The Global Catalogue of Microorganisms (GCM) 10K type strain sequencing project: providing services to taxonomists for standard genome sequencing and annotation.</title>
        <authorList>
            <consortium name="The Broad Institute Genomics Platform"/>
            <consortium name="The Broad Institute Genome Sequencing Center for Infectious Disease"/>
            <person name="Wu L."/>
            <person name="Ma J."/>
        </authorList>
    </citation>
    <scope>NUCLEOTIDE SEQUENCE [LARGE SCALE GENOMIC DNA]</scope>
    <source>
        <strain evidence="6">CECT 8010</strain>
    </source>
</reference>
<dbReference type="Pfam" id="PF25973">
    <property type="entry name" value="BSH_CzcB"/>
    <property type="match status" value="1"/>
</dbReference>
<feature type="domain" description="CzcB-like barrel-sandwich hybrid" evidence="4">
    <location>
        <begin position="78"/>
        <end position="217"/>
    </location>
</feature>
<evidence type="ECO:0000313" key="6">
    <source>
        <dbReference type="Proteomes" id="UP001595906"/>
    </source>
</evidence>
<dbReference type="InterPro" id="IPR051909">
    <property type="entry name" value="MFP_Cation_Efflux"/>
</dbReference>
<dbReference type="PANTHER" id="PTHR30097">
    <property type="entry name" value="CATION EFFLUX SYSTEM PROTEIN CUSB"/>
    <property type="match status" value="1"/>
</dbReference>
<name>A0ABV8PWH1_9BACT</name>
<organism evidence="5 6">
    <name type="scientific">Parasediminibacterium paludis</name>
    <dbReference type="NCBI Taxonomy" id="908966"/>
    <lineage>
        <taxon>Bacteria</taxon>
        <taxon>Pseudomonadati</taxon>
        <taxon>Bacteroidota</taxon>
        <taxon>Chitinophagia</taxon>
        <taxon>Chitinophagales</taxon>
        <taxon>Chitinophagaceae</taxon>
        <taxon>Parasediminibacterium</taxon>
    </lineage>
</organism>
<sequence>MNHSVFLKSGKYLVVLFFINVGLLSCKSHPENVIAEKEKYIIPDSLQKSMRIDTVSKCPLLNALTLTGSVDFDQDHQVNIYPLVSGNIQDVKVQIGDYVTAGQTLAIIKSSEMAGYSNNLIVAETNLTATKKQLDAAKDLFASGLSSQLEVTAAQANYDQAVAQLQLVKRVLKINGNNTQGDYVVKAPISGFIVQKNITNNTAIRADNGNSIFAISDLKNVWIQANVYESNIGNVHLGDEVNITTLSYPGKIFKGKVDKILNVLDPTNKVMKVRIVLPNTDYSLKPQMFTSVTVLSKENQQAICIPSSALIFDHSQYYVLKYQGKGVADITPVQVLSTLGDKTYLLGGVKEGDIIIASQAILFYDALNN</sequence>
<keyword evidence="2" id="KW-0813">Transport</keyword>
<protein>
    <submittedName>
        <fullName evidence="5">Efflux RND transporter periplasmic adaptor subunit</fullName>
    </submittedName>
</protein>
<dbReference type="InterPro" id="IPR058792">
    <property type="entry name" value="Beta-barrel_RND_2"/>
</dbReference>
<dbReference type="Gene3D" id="2.40.50.100">
    <property type="match status" value="1"/>
</dbReference>
<dbReference type="Gene3D" id="2.40.420.20">
    <property type="match status" value="1"/>
</dbReference>
<proteinExistence type="inferred from homology"/>
<dbReference type="Pfam" id="PF25954">
    <property type="entry name" value="Beta-barrel_RND_2"/>
    <property type="match status" value="1"/>
</dbReference>
<evidence type="ECO:0000259" key="4">
    <source>
        <dbReference type="Pfam" id="PF25973"/>
    </source>
</evidence>
<dbReference type="Proteomes" id="UP001595906">
    <property type="component" value="Unassembled WGS sequence"/>
</dbReference>
<comment type="caution">
    <text evidence="5">The sequence shown here is derived from an EMBL/GenBank/DDBJ whole genome shotgun (WGS) entry which is preliminary data.</text>
</comment>
<keyword evidence="6" id="KW-1185">Reference proteome</keyword>
<comment type="similarity">
    <text evidence="1">Belongs to the membrane fusion protein (MFP) (TC 8.A.1) family.</text>
</comment>